<evidence type="ECO:0000256" key="1">
    <source>
        <dbReference type="SAM" id="MobiDB-lite"/>
    </source>
</evidence>
<feature type="region of interest" description="Disordered" evidence="1">
    <location>
        <begin position="61"/>
        <end position="168"/>
    </location>
</feature>
<evidence type="ECO:0000313" key="3">
    <source>
        <dbReference type="Proteomes" id="UP000077755"/>
    </source>
</evidence>
<proteinExistence type="predicted"/>
<protein>
    <submittedName>
        <fullName evidence="2">Uncharacterized protein</fullName>
    </submittedName>
</protein>
<dbReference type="KEGG" id="dcr:108216048"/>
<reference evidence="2" key="2">
    <citation type="submission" date="2022-03" db="EMBL/GenBank/DDBJ databases">
        <title>Draft title - Genomic analysis of global carrot germplasm unveils the trajectory of domestication and the origin of high carotenoid orange carrot.</title>
        <authorList>
            <person name="Iorizzo M."/>
            <person name="Ellison S."/>
            <person name="Senalik D."/>
            <person name="Macko-Podgorni A."/>
            <person name="Grzebelus D."/>
            <person name="Bostan H."/>
            <person name="Rolling W."/>
            <person name="Curaba J."/>
            <person name="Simon P."/>
        </authorList>
    </citation>
    <scope>NUCLEOTIDE SEQUENCE</scope>
    <source>
        <tissue evidence="2">Leaf</tissue>
    </source>
</reference>
<feature type="compositionally biased region" description="Acidic residues" evidence="1">
    <location>
        <begin position="74"/>
        <end position="120"/>
    </location>
</feature>
<dbReference type="Proteomes" id="UP000077755">
    <property type="component" value="Chromosome 4"/>
</dbReference>
<dbReference type="AlphaFoldDB" id="A0AAF0WUZ0"/>
<sequence length="168" mass="18585">MEMVALRTEAVAVKKLIVSTFVVETVLAAQRSVLCLLLLADVLLKIKDRLLDLIGGDQRFPVEELHRRKRPETENVDGSDTEDDEEDDDDVEQDDDEGDEDFSGEEGGDDDEEGDPEEDPVANGNGGSGDEDDEDEDGDGDEDEDGEDEEDDEEDEDEEDAPPAKKRK</sequence>
<feature type="compositionally biased region" description="Acidic residues" evidence="1">
    <location>
        <begin position="129"/>
        <end position="161"/>
    </location>
</feature>
<name>A0AAF0WUZ0_DAUCS</name>
<evidence type="ECO:0000313" key="2">
    <source>
        <dbReference type="EMBL" id="WOG96575.1"/>
    </source>
</evidence>
<gene>
    <name evidence="2" type="ORF">DCAR_0415911</name>
</gene>
<keyword evidence="3" id="KW-1185">Reference proteome</keyword>
<dbReference type="PANTHER" id="PTHR35711:SF1">
    <property type="entry name" value="ECTODERMAL, ISOFORM F"/>
    <property type="match status" value="1"/>
</dbReference>
<organism evidence="2 3">
    <name type="scientific">Daucus carota subsp. sativus</name>
    <name type="common">Carrot</name>
    <dbReference type="NCBI Taxonomy" id="79200"/>
    <lineage>
        <taxon>Eukaryota</taxon>
        <taxon>Viridiplantae</taxon>
        <taxon>Streptophyta</taxon>
        <taxon>Embryophyta</taxon>
        <taxon>Tracheophyta</taxon>
        <taxon>Spermatophyta</taxon>
        <taxon>Magnoliopsida</taxon>
        <taxon>eudicotyledons</taxon>
        <taxon>Gunneridae</taxon>
        <taxon>Pentapetalae</taxon>
        <taxon>asterids</taxon>
        <taxon>campanulids</taxon>
        <taxon>Apiales</taxon>
        <taxon>Apiaceae</taxon>
        <taxon>Apioideae</taxon>
        <taxon>Scandiceae</taxon>
        <taxon>Daucinae</taxon>
        <taxon>Daucus</taxon>
        <taxon>Daucus sect. Daucus</taxon>
    </lineage>
</organism>
<dbReference type="PANTHER" id="PTHR35711">
    <property type="entry name" value="EXPRESSED PROTEIN"/>
    <property type="match status" value="1"/>
</dbReference>
<dbReference type="EMBL" id="CP093346">
    <property type="protein sequence ID" value="WOG96575.1"/>
    <property type="molecule type" value="Genomic_DNA"/>
</dbReference>
<accession>A0AAF0WUZ0</accession>
<reference evidence="2" key="1">
    <citation type="journal article" date="2016" name="Nat. Genet.">
        <title>A high-quality carrot genome assembly provides new insights into carotenoid accumulation and asterid genome evolution.</title>
        <authorList>
            <person name="Iorizzo M."/>
            <person name="Ellison S."/>
            <person name="Senalik D."/>
            <person name="Zeng P."/>
            <person name="Satapoomin P."/>
            <person name="Huang J."/>
            <person name="Bowman M."/>
            <person name="Iovene M."/>
            <person name="Sanseverino W."/>
            <person name="Cavagnaro P."/>
            <person name="Yildiz M."/>
            <person name="Macko-Podgorni A."/>
            <person name="Moranska E."/>
            <person name="Grzebelus E."/>
            <person name="Grzebelus D."/>
            <person name="Ashrafi H."/>
            <person name="Zheng Z."/>
            <person name="Cheng S."/>
            <person name="Spooner D."/>
            <person name="Van Deynze A."/>
            <person name="Simon P."/>
        </authorList>
    </citation>
    <scope>NUCLEOTIDE SEQUENCE</scope>
    <source>
        <tissue evidence="2">Leaf</tissue>
    </source>
</reference>